<protein>
    <submittedName>
        <fullName evidence="1">Uncharacterized protein</fullName>
    </submittedName>
</protein>
<dbReference type="EMBL" id="CM037154">
    <property type="protein sequence ID" value="KAH7861153.1"/>
    <property type="molecule type" value="Genomic_DNA"/>
</dbReference>
<reference evidence="1 2" key="1">
    <citation type="journal article" date="2021" name="Hortic Res">
        <title>High-quality reference genome and annotation aids understanding of berry development for evergreen blueberry (Vaccinium darrowii).</title>
        <authorList>
            <person name="Yu J."/>
            <person name="Hulse-Kemp A.M."/>
            <person name="Babiker E."/>
            <person name="Staton M."/>
        </authorList>
    </citation>
    <scope>NUCLEOTIDE SEQUENCE [LARGE SCALE GENOMIC DNA]</scope>
    <source>
        <strain evidence="2">cv. NJ 8807/NJ 8810</strain>
        <tissue evidence="1">Young leaf</tissue>
    </source>
</reference>
<sequence length="438" mass="48947">MSTPATKICSSLFRFHEPFLHLSSIRFISSYQTLEESVRTAVEAKKYQQIPDLLIASKESCQNPNPNPFSFLSTFPQHLRTQIIDEILQSFIPVRPRYRCHVAYSFLLSYTLQSPDPFPIALAIIQRTLRSGCIPVPQTQLFLSNAWLHRRHQSQSVSNLFLEMQSIGYTPDTGTCNYIISSLCAVDHLTDAVNVLNSMSGVGCVPNLESYGAVIGALCAVRRTTVAAEKMKEMVAKIGLTPRQETVVKLVAAIRRNKEIRRAIDIIEFLEKAGFAVGFETYELVVEGCLECGVCLCCEAKVCRIEVLASWMPFGLCGCKNWKYKDLRLIHPIRCPMSSSLASNFVHQMPRSQLLLLHDRDSSHILVGSSHYLEPWFPVSTSQSTSSCSDSDINWPVLILVMPSTAATAENAQQLPAVKATLRISPSSDQFHQNRSLD</sequence>
<keyword evidence="2" id="KW-1185">Reference proteome</keyword>
<dbReference type="Proteomes" id="UP000828048">
    <property type="component" value="Chromosome 4"/>
</dbReference>
<proteinExistence type="predicted"/>
<gene>
    <name evidence="1" type="ORF">Vadar_022224</name>
</gene>
<comment type="caution">
    <text evidence="1">The sequence shown here is derived from an EMBL/GenBank/DDBJ whole genome shotgun (WGS) entry which is preliminary data.</text>
</comment>
<evidence type="ECO:0000313" key="1">
    <source>
        <dbReference type="EMBL" id="KAH7861153.1"/>
    </source>
</evidence>
<organism evidence="1 2">
    <name type="scientific">Vaccinium darrowii</name>
    <dbReference type="NCBI Taxonomy" id="229202"/>
    <lineage>
        <taxon>Eukaryota</taxon>
        <taxon>Viridiplantae</taxon>
        <taxon>Streptophyta</taxon>
        <taxon>Embryophyta</taxon>
        <taxon>Tracheophyta</taxon>
        <taxon>Spermatophyta</taxon>
        <taxon>Magnoliopsida</taxon>
        <taxon>eudicotyledons</taxon>
        <taxon>Gunneridae</taxon>
        <taxon>Pentapetalae</taxon>
        <taxon>asterids</taxon>
        <taxon>Ericales</taxon>
        <taxon>Ericaceae</taxon>
        <taxon>Vaccinioideae</taxon>
        <taxon>Vaccinieae</taxon>
        <taxon>Vaccinium</taxon>
    </lineage>
</organism>
<accession>A0ACB7Z714</accession>
<name>A0ACB7Z714_9ERIC</name>
<evidence type="ECO:0000313" key="2">
    <source>
        <dbReference type="Proteomes" id="UP000828048"/>
    </source>
</evidence>